<keyword evidence="6" id="KW-0597">Phosphoprotein</keyword>
<evidence type="ECO:0000256" key="7">
    <source>
        <dbReference type="SAM" id="MobiDB-lite"/>
    </source>
</evidence>
<evidence type="ECO:0000256" key="2">
    <source>
        <dbReference type="ARBA" id="ARBA00023012"/>
    </source>
</evidence>
<dbReference type="InterPro" id="IPR009057">
    <property type="entry name" value="Homeodomain-like_sf"/>
</dbReference>
<dbReference type="NCBIfam" id="TIGR01557">
    <property type="entry name" value="myb_SHAQKYF"/>
    <property type="match status" value="1"/>
</dbReference>
<dbReference type="PROSITE" id="PS50110">
    <property type="entry name" value="RESPONSE_REGULATORY"/>
    <property type="match status" value="1"/>
</dbReference>
<keyword evidence="10" id="KW-1185">Reference proteome</keyword>
<name>A0A7J8QVC2_GOSDV</name>
<evidence type="ECO:0000313" key="9">
    <source>
        <dbReference type="EMBL" id="MBA0605046.1"/>
    </source>
</evidence>
<evidence type="ECO:0000256" key="1">
    <source>
        <dbReference type="ARBA" id="ARBA00004123"/>
    </source>
</evidence>
<comment type="caution">
    <text evidence="9">The sequence shown here is derived from an EMBL/GenBank/DDBJ whole genome shotgun (WGS) entry which is preliminary data.</text>
</comment>
<keyword evidence="3" id="KW-0805">Transcription regulation</keyword>
<dbReference type="SUPFAM" id="SSF46689">
    <property type="entry name" value="Homeodomain-like"/>
    <property type="match status" value="1"/>
</dbReference>
<evidence type="ECO:0000259" key="8">
    <source>
        <dbReference type="PROSITE" id="PS50110"/>
    </source>
</evidence>
<accession>A0A7J8QVC2</accession>
<dbReference type="CDD" id="cd17584">
    <property type="entry name" value="REC_typeB_ARR-like"/>
    <property type="match status" value="1"/>
</dbReference>
<dbReference type="GO" id="GO:0000160">
    <property type="term" value="P:phosphorelay signal transduction system"/>
    <property type="evidence" value="ECO:0007669"/>
    <property type="project" value="UniProtKB-KW"/>
</dbReference>
<feature type="region of interest" description="Disordered" evidence="7">
    <location>
        <begin position="193"/>
        <end position="218"/>
    </location>
</feature>
<dbReference type="Proteomes" id="UP000593561">
    <property type="component" value="Unassembled WGS sequence"/>
</dbReference>
<organism evidence="9 10">
    <name type="scientific">Gossypium davidsonii</name>
    <name type="common">Davidson's cotton</name>
    <name type="synonym">Gossypium klotzschianum subsp. davidsonii</name>
    <dbReference type="NCBI Taxonomy" id="34287"/>
    <lineage>
        <taxon>Eukaryota</taxon>
        <taxon>Viridiplantae</taxon>
        <taxon>Streptophyta</taxon>
        <taxon>Embryophyta</taxon>
        <taxon>Tracheophyta</taxon>
        <taxon>Spermatophyta</taxon>
        <taxon>Magnoliopsida</taxon>
        <taxon>eudicotyledons</taxon>
        <taxon>Gunneridae</taxon>
        <taxon>Pentapetalae</taxon>
        <taxon>rosids</taxon>
        <taxon>malvids</taxon>
        <taxon>Malvales</taxon>
        <taxon>Malvaceae</taxon>
        <taxon>Malvoideae</taxon>
        <taxon>Gossypium</taxon>
    </lineage>
</organism>
<dbReference type="Gene3D" id="3.40.50.2300">
    <property type="match status" value="1"/>
</dbReference>
<feature type="domain" description="Response regulatory" evidence="8">
    <location>
        <begin position="35"/>
        <end position="150"/>
    </location>
</feature>
<reference evidence="9 10" key="1">
    <citation type="journal article" date="2019" name="Genome Biol. Evol.">
        <title>Insights into the evolution of the New World diploid cottons (Gossypium, subgenus Houzingenia) based on genome sequencing.</title>
        <authorList>
            <person name="Grover C.E."/>
            <person name="Arick M.A. 2nd"/>
            <person name="Thrash A."/>
            <person name="Conover J.L."/>
            <person name="Sanders W.S."/>
            <person name="Peterson D.G."/>
            <person name="Frelichowski J.E."/>
            <person name="Scheffler J.A."/>
            <person name="Scheffler B.E."/>
            <person name="Wendel J.F."/>
        </authorList>
    </citation>
    <scope>NUCLEOTIDE SEQUENCE [LARGE SCALE GENOMIC DNA]</scope>
    <source>
        <strain evidence="9">27</strain>
        <tissue evidence="9">Leaf</tissue>
    </source>
</reference>
<evidence type="ECO:0000256" key="3">
    <source>
        <dbReference type="ARBA" id="ARBA00023015"/>
    </source>
</evidence>
<dbReference type="PANTHER" id="PTHR43874:SF63">
    <property type="entry name" value="RESPONSE REGULATORY DOMAIN-CONTAINING PROTEIN"/>
    <property type="match status" value="1"/>
</dbReference>
<dbReference type="GO" id="GO:0009736">
    <property type="term" value="P:cytokinin-activated signaling pathway"/>
    <property type="evidence" value="ECO:0007669"/>
    <property type="project" value="InterPro"/>
</dbReference>
<dbReference type="InterPro" id="IPR011006">
    <property type="entry name" value="CheY-like_superfamily"/>
</dbReference>
<feature type="modified residue" description="4-aspartylphosphate" evidence="6">
    <location>
        <position position="86"/>
    </location>
</feature>
<feature type="compositionally biased region" description="Acidic residues" evidence="7">
    <location>
        <begin position="200"/>
        <end position="216"/>
    </location>
</feature>
<keyword evidence="2" id="KW-0902">Two-component regulatory system</keyword>
<dbReference type="Pfam" id="PF00072">
    <property type="entry name" value="Response_reg"/>
    <property type="match status" value="1"/>
</dbReference>
<keyword evidence="5" id="KW-0539">Nucleus</keyword>
<sequence>MTYVVGIKVIATTYTVCFFNAMDGGFDGDFPAGLKVLVVDDNRTCLLVLETMLRKLSYEVTTCQLARHALALLREDKNRFDIVLCDLHMPEMDGLKLLEIIGLEMDLPVVMMSSDDGKEVIMKGIIHGACDYLVKPVQMEAVRLIWQHVVRKRQRALGDFQQLRGNIHATGRTLLLKQAKNAVDQMPARERRILKRARENDDEDEDDEDDEGELSEEVTTAKKPRVIWTQELHDIFVIAVNQLRQRMNNSLLLYLYHSLMEINMHITCLPEAVPKKILERMQAMNVTGLSRANIASHLQKYRLHLRKGGGQPLADNRDVNLNPSIGQASSFNQFNLQFQQPTATGSSCNQLPMQNLMITPQPCTINDSVVPDSTLCFPTELSTNDLSQPNLLFQNDVPTSNVEHLYRNVGVNVSELSNPISSVDDSSVNQLIYEPSVLVRQYDQGDFFHGGFPRSDSYVSVRDIEYLISEEAPVKRISFFLRQMLVLYDLCSSLLFQADRLDSQFS</sequence>
<evidence type="ECO:0000256" key="5">
    <source>
        <dbReference type="ARBA" id="ARBA00023242"/>
    </source>
</evidence>
<dbReference type="Gene3D" id="1.10.10.60">
    <property type="entry name" value="Homeodomain-like"/>
    <property type="match status" value="1"/>
</dbReference>
<evidence type="ECO:0000313" key="10">
    <source>
        <dbReference type="Proteomes" id="UP000593561"/>
    </source>
</evidence>
<comment type="subcellular location">
    <subcellularLocation>
        <location evidence="1">Nucleus</location>
    </subcellularLocation>
</comment>
<proteinExistence type="predicted"/>
<dbReference type="GO" id="GO:0003677">
    <property type="term" value="F:DNA binding"/>
    <property type="evidence" value="ECO:0007669"/>
    <property type="project" value="InterPro"/>
</dbReference>
<keyword evidence="4" id="KW-0804">Transcription</keyword>
<dbReference type="InterPro" id="IPR001789">
    <property type="entry name" value="Sig_transdc_resp-reg_receiver"/>
</dbReference>
<dbReference type="AlphaFoldDB" id="A0A7J8QVC2"/>
<dbReference type="PANTHER" id="PTHR43874">
    <property type="entry name" value="TWO-COMPONENT RESPONSE REGULATOR"/>
    <property type="match status" value="1"/>
</dbReference>
<dbReference type="EMBL" id="JABFAC010000001">
    <property type="protein sequence ID" value="MBA0605046.1"/>
    <property type="molecule type" value="Genomic_DNA"/>
</dbReference>
<dbReference type="InterPro" id="IPR006447">
    <property type="entry name" value="Myb_dom_plants"/>
</dbReference>
<evidence type="ECO:0000256" key="6">
    <source>
        <dbReference type="PROSITE-ProRule" id="PRU00169"/>
    </source>
</evidence>
<evidence type="ECO:0000256" key="4">
    <source>
        <dbReference type="ARBA" id="ARBA00023163"/>
    </source>
</evidence>
<dbReference type="SUPFAM" id="SSF52172">
    <property type="entry name" value="CheY-like"/>
    <property type="match status" value="1"/>
</dbReference>
<dbReference type="InterPro" id="IPR045279">
    <property type="entry name" value="ARR-like"/>
</dbReference>
<dbReference type="SMART" id="SM00448">
    <property type="entry name" value="REC"/>
    <property type="match status" value="1"/>
</dbReference>
<gene>
    <name evidence="9" type="ORF">Godav_017660</name>
</gene>
<protein>
    <recommendedName>
        <fullName evidence="8">Response regulatory domain-containing protein</fullName>
    </recommendedName>
</protein>
<dbReference type="GO" id="GO:0005634">
    <property type="term" value="C:nucleus"/>
    <property type="evidence" value="ECO:0007669"/>
    <property type="project" value="UniProtKB-SubCell"/>
</dbReference>